<dbReference type="InterPro" id="IPR000182">
    <property type="entry name" value="GNAT_dom"/>
</dbReference>
<dbReference type="SUPFAM" id="SSF55729">
    <property type="entry name" value="Acyl-CoA N-acyltransferases (Nat)"/>
    <property type="match status" value="1"/>
</dbReference>
<dbReference type="PANTHER" id="PTHR43792">
    <property type="entry name" value="GNAT FAMILY, PUTATIVE (AFU_ORTHOLOGUE AFUA_3G00765)-RELATED-RELATED"/>
    <property type="match status" value="1"/>
</dbReference>
<organism evidence="2 3">
    <name type="scientific">Celeribacter baekdonensis</name>
    <dbReference type="NCBI Taxonomy" id="875171"/>
    <lineage>
        <taxon>Bacteria</taxon>
        <taxon>Pseudomonadati</taxon>
        <taxon>Pseudomonadota</taxon>
        <taxon>Alphaproteobacteria</taxon>
        <taxon>Rhodobacterales</taxon>
        <taxon>Roseobacteraceae</taxon>
        <taxon>Celeribacter</taxon>
    </lineage>
</organism>
<dbReference type="AlphaFoldDB" id="A0A1G7FSC2"/>
<dbReference type="InterPro" id="IPR016181">
    <property type="entry name" value="Acyl_CoA_acyltransferase"/>
</dbReference>
<dbReference type="Pfam" id="PF13302">
    <property type="entry name" value="Acetyltransf_3"/>
    <property type="match status" value="1"/>
</dbReference>
<proteinExistence type="predicted"/>
<feature type="domain" description="N-acetyltransferase" evidence="1">
    <location>
        <begin position="22"/>
        <end position="159"/>
    </location>
</feature>
<protein>
    <submittedName>
        <fullName evidence="2">Protein N-acetyltransferase, RimJ/RimL family</fullName>
    </submittedName>
</protein>
<dbReference type="EMBL" id="FNBL01000001">
    <property type="protein sequence ID" value="SDE78692.1"/>
    <property type="molecule type" value="Genomic_DNA"/>
</dbReference>
<dbReference type="GO" id="GO:0016747">
    <property type="term" value="F:acyltransferase activity, transferring groups other than amino-acyl groups"/>
    <property type="evidence" value="ECO:0007669"/>
    <property type="project" value="InterPro"/>
</dbReference>
<name>A0A1G7FSC2_9RHOB</name>
<dbReference type="Gene3D" id="3.40.630.30">
    <property type="match status" value="1"/>
</dbReference>
<evidence type="ECO:0000313" key="3">
    <source>
        <dbReference type="Proteomes" id="UP000182284"/>
    </source>
</evidence>
<dbReference type="InterPro" id="IPR051531">
    <property type="entry name" value="N-acetyltransferase"/>
</dbReference>
<dbReference type="Proteomes" id="UP000182284">
    <property type="component" value="Unassembled WGS sequence"/>
</dbReference>
<evidence type="ECO:0000259" key="1">
    <source>
        <dbReference type="Pfam" id="PF13302"/>
    </source>
</evidence>
<accession>A0A1G7FSC2</accession>
<keyword evidence="2" id="KW-0808">Transferase</keyword>
<dbReference type="OrthoDB" id="9804153at2"/>
<sequence>MNMEIVKNAVETNTQAVIETERFVLRPPRRSDAGLLSMYAGDVRVARNSRSLPHPLPPGATEAFVARALKPGTEEKVWVLDGSNHELSEVLGVISLKPLDRDQSEVAFWVAPSFWGTGLARMALGAMVAANPLGSKTMFAEIFQDNPASARVVTAAGFEYIGDAETFSVARNTLVPTWTYLRKLD</sequence>
<reference evidence="2 3" key="1">
    <citation type="submission" date="2016-10" db="EMBL/GenBank/DDBJ databases">
        <authorList>
            <person name="de Groot N.N."/>
        </authorList>
    </citation>
    <scope>NUCLEOTIDE SEQUENCE [LARGE SCALE GENOMIC DNA]</scope>
    <source>
        <strain evidence="2 3">DSM 27375</strain>
    </source>
</reference>
<evidence type="ECO:0000313" key="2">
    <source>
        <dbReference type="EMBL" id="SDE78692.1"/>
    </source>
</evidence>
<gene>
    <name evidence="2" type="ORF">SAMN04488117_101218</name>
</gene>